<evidence type="ECO:0000256" key="1">
    <source>
        <dbReference type="SAM" id="MobiDB-lite"/>
    </source>
</evidence>
<proteinExistence type="predicted"/>
<dbReference type="AlphaFoldDB" id="A0ABD0JXD2"/>
<keyword evidence="2" id="KW-1133">Transmembrane helix</keyword>
<evidence type="ECO:0000256" key="2">
    <source>
        <dbReference type="SAM" id="Phobius"/>
    </source>
</evidence>
<gene>
    <name evidence="3" type="ORF">BaRGS_00029514</name>
</gene>
<keyword evidence="2" id="KW-0472">Membrane</keyword>
<name>A0ABD0JXD2_9CAEN</name>
<feature type="region of interest" description="Disordered" evidence="1">
    <location>
        <begin position="39"/>
        <end position="59"/>
    </location>
</feature>
<comment type="caution">
    <text evidence="3">The sequence shown here is derived from an EMBL/GenBank/DDBJ whole genome shotgun (WGS) entry which is preliminary data.</text>
</comment>
<protein>
    <submittedName>
        <fullName evidence="3">Uncharacterized protein</fullName>
    </submittedName>
</protein>
<evidence type="ECO:0000313" key="3">
    <source>
        <dbReference type="EMBL" id="KAK7479266.1"/>
    </source>
</evidence>
<feature type="compositionally biased region" description="Low complexity" evidence="1">
    <location>
        <begin position="39"/>
        <end position="50"/>
    </location>
</feature>
<dbReference type="EMBL" id="JACVVK020000307">
    <property type="protein sequence ID" value="KAK7479266.1"/>
    <property type="molecule type" value="Genomic_DNA"/>
</dbReference>
<reference evidence="3 4" key="1">
    <citation type="journal article" date="2023" name="Sci. Data">
        <title>Genome assembly of the Korean intertidal mud-creeper Batillaria attramentaria.</title>
        <authorList>
            <person name="Patra A.K."/>
            <person name="Ho P.T."/>
            <person name="Jun S."/>
            <person name="Lee S.J."/>
            <person name="Kim Y."/>
            <person name="Won Y.J."/>
        </authorList>
    </citation>
    <scope>NUCLEOTIDE SEQUENCE [LARGE SCALE GENOMIC DNA]</scope>
    <source>
        <strain evidence="3">Wonlab-2016</strain>
    </source>
</reference>
<evidence type="ECO:0000313" key="4">
    <source>
        <dbReference type="Proteomes" id="UP001519460"/>
    </source>
</evidence>
<feature type="transmembrane region" description="Helical" evidence="2">
    <location>
        <begin position="12"/>
        <end position="32"/>
    </location>
</feature>
<accession>A0ABD0JXD2</accession>
<keyword evidence="4" id="KW-1185">Reference proteome</keyword>
<organism evidence="3 4">
    <name type="scientific">Batillaria attramentaria</name>
    <dbReference type="NCBI Taxonomy" id="370345"/>
    <lineage>
        <taxon>Eukaryota</taxon>
        <taxon>Metazoa</taxon>
        <taxon>Spiralia</taxon>
        <taxon>Lophotrochozoa</taxon>
        <taxon>Mollusca</taxon>
        <taxon>Gastropoda</taxon>
        <taxon>Caenogastropoda</taxon>
        <taxon>Sorbeoconcha</taxon>
        <taxon>Cerithioidea</taxon>
        <taxon>Batillariidae</taxon>
        <taxon>Batillaria</taxon>
    </lineage>
</organism>
<keyword evidence="2" id="KW-0812">Transmembrane</keyword>
<dbReference type="Proteomes" id="UP001519460">
    <property type="component" value="Unassembled WGS sequence"/>
</dbReference>
<sequence>MSSRRLRLQYCKVIILTSMVWVMVDVFVLMYFTDCTTTTNSGCSGNSNGNAVGGGGQAAGAKEEESQGFLQKIIPKGGLSYCRPGHVL</sequence>